<sequence>STSSGVRRWNGKGEEKSRWCRMAGQLSSEPTPISNSNYRRIRPHAPLCLSWKSKRRERQKKVTPHEPRQCQRLCPYMPSLLFFFSFSTTVPGKRRRREKAVVSRLYDDALVFFVRWKRRRVPGIRVSLLL</sequence>
<dbReference type="HOGENOM" id="CLU_1943136_0_0_1"/>
<organism evidence="1 2">
    <name type="scientific">Macrophomina phaseolina (strain MS6)</name>
    <name type="common">Charcoal rot fungus</name>
    <dbReference type="NCBI Taxonomy" id="1126212"/>
    <lineage>
        <taxon>Eukaryota</taxon>
        <taxon>Fungi</taxon>
        <taxon>Dikarya</taxon>
        <taxon>Ascomycota</taxon>
        <taxon>Pezizomycotina</taxon>
        <taxon>Dothideomycetes</taxon>
        <taxon>Dothideomycetes incertae sedis</taxon>
        <taxon>Botryosphaeriales</taxon>
        <taxon>Botryosphaeriaceae</taxon>
        <taxon>Macrophomina</taxon>
    </lineage>
</organism>
<comment type="caution">
    <text evidence="1">The sequence shown here is derived from an EMBL/GenBank/DDBJ whole genome shotgun (WGS) entry which is preliminary data.</text>
</comment>
<evidence type="ECO:0000313" key="2">
    <source>
        <dbReference type="Proteomes" id="UP000007129"/>
    </source>
</evidence>
<proteinExistence type="predicted"/>
<evidence type="ECO:0000313" key="1">
    <source>
        <dbReference type="EMBL" id="EKG15098.1"/>
    </source>
</evidence>
<feature type="non-terminal residue" evidence="1">
    <location>
        <position position="130"/>
    </location>
</feature>
<accession>K2RKB5</accession>
<gene>
    <name evidence="1" type="ORF">MPH_07781</name>
</gene>
<feature type="non-terminal residue" evidence="1">
    <location>
        <position position="1"/>
    </location>
</feature>
<dbReference type="VEuPathDB" id="FungiDB:MPH_07781"/>
<dbReference type="InParanoid" id="K2RKB5"/>
<name>K2RKB5_MACPH</name>
<dbReference type="AlphaFoldDB" id="K2RKB5"/>
<reference evidence="1 2" key="1">
    <citation type="journal article" date="2012" name="BMC Genomics">
        <title>Tools to kill: Genome of one of the most destructive plant pathogenic fungi Macrophomina phaseolina.</title>
        <authorList>
            <person name="Islam M.S."/>
            <person name="Haque M.S."/>
            <person name="Islam M.M."/>
            <person name="Emdad E.M."/>
            <person name="Halim A."/>
            <person name="Hossen Q.M.M."/>
            <person name="Hossain M.Z."/>
            <person name="Ahmed B."/>
            <person name="Rahim S."/>
            <person name="Rahman M.S."/>
            <person name="Alam M.M."/>
            <person name="Hou S."/>
            <person name="Wan X."/>
            <person name="Saito J.A."/>
            <person name="Alam M."/>
        </authorList>
    </citation>
    <scope>NUCLEOTIDE SEQUENCE [LARGE SCALE GENOMIC DNA]</scope>
    <source>
        <strain evidence="1 2">MS6</strain>
    </source>
</reference>
<dbReference type="Proteomes" id="UP000007129">
    <property type="component" value="Unassembled WGS sequence"/>
</dbReference>
<protein>
    <submittedName>
        <fullName evidence="1">Uncharacterized protein</fullName>
    </submittedName>
</protein>
<dbReference type="EMBL" id="AHHD01000330">
    <property type="protein sequence ID" value="EKG15098.1"/>
    <property type="molecule type" value="Genomic_DNA"/>
</dbReference>